<evidence type="ECO:0000313" key="2">
    <source>
        <dbReference type="EMBL" id="KXN69154.1"/>
    </source>
</evidence>
<accession>A0A137P2M4</accession>
<dbReference type="Gene3D" id="3.80.10.10">
    <property type="entry name" value="Ribonuclease Inhibitor"/>
    <property type="match status" value="1"/>
</dbReference>
<protein>
    <recommendedName>
        <fullName evidence="1">F-box domain-containing protein</fullName>
    </recommendedName>
</protein>
<dbReference type="AlphaFoldDB" id="A0A137P2M4"/>
<evidence type="ECO:0000313" key="3">
    <source>
        <dbReference type="Proteomes" id="UP000070444"/>
    </source>
</evidence>
<gene>
    <name evidence="2" type="ORF">CONCODRAFT_8442</name>
</gene>
<reference evidence="2 3" key="1">
    <citation type="journal article" date="2015" name="Genome Biol. Evol.">
        <title>Phylogenomic analyses indicate that early fungi evolved digesting cell walls of algal ancestors of land plants.</title>
        <authorList>
            <person name="Chang Y."/>
            <person name="Wang S."/>
            <person name="Sekimoto S."/>
            <person name="Aerts A.L."/>
            <person name="Choi C."/>
            <person name="Clum A."/>
            <person name="LaButti K.M."/>
            <person name="Lindquist E.A."/>
            <person name="Yee Ngan C."/>
            <person name="Ohm R.A."/>
            <person name="Salamov A.A."/>
            <person name="Grigoriev I.V."/>
            <person name="Spatafora J.W."/>
            <person name="Berbee M.L."/>
        </authorList>
    </citation>
    <scope>NUCLEOTIDE SEQUENCE [LARGE SCALE GENOMIC DNA]</scope>
    <source>
        <strain evidence="2 3">NRRL 28638</strain>
    </source>
</reference>
<feature type="domain" description="F-box" evidence="1">
    <location>
        <begin position="23"/>
        <end position="49"/>
    </location>
</feature>
<dbReference type="EMBL" id="KQ964545">
    <property type="protein sequence ID" value="KXN69154.1"/>
    <property type="molecule type" value="Genomic_DNA"/>
</dbReference>
<dbReference type="InterPro" id="IPR001810">
    <property type="entry name" value="F-box_dom"/>
</dbReference>
<dbReference type="InterPro" id="IPR032675">
    <property type="entry name" value="LRR_dom_sf"/>
</dbReference>
<sequence>MNIKQPKEDQAACWEYLPDINTLLEYLDREDLIELSKCCKRYRNQLDYQVLEKLSIYSWIENNKDIYYELIDSKDVKKALEFLKIDLGSKLKFVKEFKLYYNIDCGFAQMFLNLLPNIRTLSLNGTGKYDCCAGKGLTTILKCMEHLEHLYFCDINDRNDYYGNKKQIFPKSIKTFKIGCYYGLFYYDEDDEDTLIYDTINISYTNLYSLTIVSNRTLQNLSLGMPNLKEVKIIKCGSLDESKFEKFLKANPQLRILNTLLEDYSEEIIKTVLSCKYLECWYIDYGPWEGLKLNKLPYNYSIKHLKINTDIPAPLVLQLINSCKSLETLELNNYHRFSDLDWSKLERKINYLKLLSGYITLNDIKKIDSLMSFNKVHFALRVSFEDFIGKFNTEKINIDKLLNYKFIPSISKYCTLKLINKTD</sequence>
<dbReference type="Pfam" id="PF00646">
    <property type="entry name" value="F-box"/>
    <property type="match status" value="1"/>
</dbReference>
<proteinExistence type="predicted"/>
<dbReference type="SUPFAM" id="SSF52047">
    <property type="entry name" value="RNI-like"/>
    <property type="match status" value="1"/>
</dbReference>
<name>A0A137P2M4_CONC2</name>
<evidence type="ECO:0000259" key="1">
    <source>
        <dbReference type="Pfam" id="PF00646"/>
    </source>
</evidence>
<dbReference type="OrthoDB" id="10257471at2759"/>
<keyword evidence="3" id="KW-1185">Reference proteome</keyword>
<organism evidence="2 3">
    <name type="scientific">Conidiobolus coronatus (strain ATCC 28846 / CBS 209.66 / NRRL 28638)</name>
    <name type="common">Delacroixia coronata</name>
    <dbReference type="NCBI Taxonomy" id="796925"/>
    <lineage>
        <taxon>Eukaryota</taxon>
        <taxon>Fungi</taxon>
        <taxon>Fungi incertae sedis</taxon>
        <taxon>Zoopagomycota</taxon>
        <taxon>Entomophthoromycotina</taxon>
        <taxon>Entomophthoromycetes</taxon>
        <taxon>Entomophthorales</taxon>
        <taxon>Ancylistaceae</taxon>
        <taxon>Conidiobolus</taxon>
    </lineage>
</organism>
<dbReference type="Proteomes" id="UP000070444">
    <property type="component" value="Unassembled WGS sequence"/>
</dbReference>